<dbReference type="SMART" id="SM00931">
    <property type="entry name" value="NOSIC"/>
    <property type="match status" value="1"/>
</dbReference>
<dbReference type="Gene3D" id="1.10.246.90">
    <property type="entry name" value="Nop domain"/>
    <property type="match status" value="1"/>
</dbReference>
<evidence type="ECO:0000313" key="12">
    <source>
        <dbReference type="Proteomes" id="UP001209570"/>
    </source>
</evidence>
<dbReference type="InterPro" id="IPR002687">
    <property type="entry name" value="Nop_dom"/>
</dbReference>
<keyword evidence="8" id="KW-0687">Ribonucleoprotein</keyword>
<dbReference type="InterPro" id="IPR036070">
    <property type="entry name" value="Nop_dom_sf"/>
</dbReference>
<evidence type="ECO:0000256" key="2">
    <source>
        <dbReference type="ARBA" id="ARBA00005572"/>
    </source>
</evidence>
<gene>
    <name evidence="11" type="ORF">P43SY_006289</name>
</gene>
<dbReference type="InterPro" id="IPR012976">
    <property type="entry name" value="NOSIC"/>
</dbReference>
<dbReference type="GO" id="GO:0005687">
    <property type="term" value="C:U4 snRNP"/>
    <property type="evidence" value="ECO:0007669"/>
    <property type="project" value="TreeGrafter"/>
</dbReference>
<feature type="compositionally biased region" description="Acidic residues" evidence="9">
    <location>
        <begin position="50"/>
        <end position="69"/>
    </location>
</feature>
<feature type="domain" description="Nop" evidence="10">
    <location>
        <begin position="260"/>
        <end position="380"/>
    </location>
</feature>
<comment type="subcellular location">
    <subcellularLocation>
        <location evidence="1">Nucleus</location>
    </subcellularLocation>
</comment>
<dbReference type="GO" id="GO:0000244">
    <property type="term" value="P:spliceosomal tri-snRNP complex assembly"/>
    <property type="evidence" value="ECO:0007669"/>
    <property type="project" value="InterPro"/>
</dbReference>
<dbReference type="PROSITE" id="PS51358">
    <property type="entry name" value="NOP"/>
    <property type="match status" value="1"/>
</dbReference>
<dbReference type="FunFam" id="1.10.246.90:FF:000002">
    <property type="entry name" value="U4/U6 small nuclear ribonucleoprotein Prp31"/>
    <property type="match status" value="1"/>
</dbReference>
<feature type="region of interest" description="Disordered" evidence="9">
    <location>
        <begin position="1"/>
        <end position="76"/>
    </location>
</feature>
<feature type="region of interest" description="Disordered" evidence="9">
    <location>
        <begin position="378"/>
        <end position="406"/>
    </location>
</feature>
<evidence type="ECO:0000259" key="10">
    <source>
        <dbReference type="PROSITE" id="PS51358"/>
    </source>
</evidence>
<evidence type="ECO:0000256" key="4">
    <source>
        <dbReference type="ARBA" id="ARBA00022728"/>
    </source>
</evidence>
<dbReference type="SUPFAM" id="SSF89124">
    <property type="entry name" value="Nop domain"/>
    <property type="match status" value="1"/>
</dbReference>
<keyword evidence="5" id="KW-0694">RNA-binding</keyword>
<sequence>MASVADSFLDDLDELSGESGDESNDFLDGSDEQPASAAAGSKKRRRAGDSDEDEDEDNDDDGMNGEDATEGGADKGYSGSVDLEKILAVAASGKGLAAIAHLKRSKKYLEHVQTIQTYVDKSEPIHADRLVEGSAEYELVVTSNDLMVQIDDEIAAIHRFLAEIYAKRFPELDTLVPNALDYARVVQAIGNEMDMTLVDLSQLLPSAAVISISVTGSATSGKPLTPEDLQICLDACAELLSLSDDKQMILRFVESRMNFLAPNVSQLVGTRIAAQLVGLAGGVANLSRIPSCNLQVLGQQRKVLSGFSSTAALRHTGVIFHCELVQNVPPYLRMKACRALAGKIALMARVDSQPHRTDTVGQTGLQFRADLVKKFDKWEEPQKAKTKKALPIPDEKPRRKRGGKRYRKMKERLQMTDVRRELNRQTFASADDEYGDNAMGVSVGRLGQEGSGVLRITRKEQRQSTKKLRQASVAAAKAVPLSGLASSLAFTPVQGIELVNPEVAKRRVEEANKKYFSATSGFVSVVKKP</sequence>
<keyword evidence="6" id="KW-0508">mRNA splicing</keyword>
<dbReference type="InterPro" id="IPR019175">
    <property type="entry name" value="Prp31_C"/>
</dbReference>
<dbReference type="AlphaFoldDB" id="A0AAD5MEE1"/>
<dbReference type="FunFam" id="1.10.287.4070:FF:000003">
    <property type="entry name" value="U4/U6 small nuclear ribonucleoprotein PRP31"/>
    <property type="match status" value="1"/>
</dbReference>
<evidence type="ECO:0000256" key="9">
    <source>
        <dbReference type="SAM" id="MobiDB-lite"/>
    </source>
</evidence>
<dbReference type="Gene3D" id="1.10.287.4070">
    <property type="match status" value="1"/>
</dbReference>
<evidence type="ECO:0000256" key="8">
    <source>
        <dbReference type="ARBA" id="ARBA00023274"/>
    </source>
</evidence>
<accession>A0AAD5MEE1</accession>
<dbReference type="InterPro" id="IPR042239">
    <property type="entry name" value="Nop_C"/>
</dbReference>
<keyword evidence="7" id="KW-0539">Nucleus</keyword>
<dbReference type="GO" id="GO:0003723">
    <property type="term" value="F:RNA binding"/>
    <property type="evidence" value="ECO:0007669"/>
    <property type="project" value="UniProtKB-KW"/>
</dbReference>
<dbReference type="EMBL" id="JAKCXM010000058">
    <property type="protein sequence ID" value="KAJ0404719.1"/>
    <property type="molecule type" value="Genomic_DNA"/>
</dbReference>
<reference evidence="11" key="1">
    <citation type="submission" date="2021-12" db="EMBL/GenBank/DDBJ databases">
        <title>Prjna785345.</title>
        <authorList>
            <person name="Rujirawat T."/>
            <person name="Krajaejun T."/>
        </authorList>
    </citation>
    <scope>NUCLEOTIDE SEQUENCE</scope>
    <source>
        <strain evidence="11">Pi057C3</strain>
    </source>
</reference>
<keyword evidence="3" id="KW-0507">mRNA processing</keyword>
<dbReference type="GO" id="GO:0071011">
    <property type="term" value="C:precatalytic spliceosome"/>
    <property type="evidence" value="ECO:0007669"/>
    <property type="project" value="TreeGrafter"/>
</dbReference>
<keyword evidence="4" id="KW-0747">Spliceosome</keyword>
<dbReference type="PANTHER" id="PTHR13904">
    <property type="entry name" value="PRE-MRNA SPLICING FACTOR PRP31"/>
    <property type="match status" value="1"/>
</dbReference>
<evidence type="ECO:0000256" key="7">
    <source>
        <dbReference type="ARBA" id="ARBA00023242"/>
    </source>
</evidence>
<evidence type="ECO:0000256" key="6">
    <source>
        <dbReference type="ARBA" id="ARBA00023187"/>
    </source>
</evidence>
<evidence type="ECO:0000256" key="5">
    <source>
        <dbReference type="ARBA" id="ARBA00022884"/>
    </source>
</evidence>
<dbReference type="InterPro" id="IPR027105">
    <property type="entry name" value="Prp31"/>
</dbReference>
<evidence type="ECO:0000313" key="11">
    <source>
        <dbReference type="EMBL" id="KAJ0404719.1"/>
    </source>
</evidence>
<dbReference type="Proteomes" id="UP001209570">
    <property type="component" value="Unassembled WGS sequence"/>
</dbReference>
<organism evidence="11 12">
    <name type="scientific">Pythium insidiosum</name>
    <name type="common">Pythiosis disease agent</name>
    <dbReference type="NCBI Taxonomy" id="114742"/>
    <lineage>
        <taxon>Eukaryota</taxon>
        <taxon>Sar</taxon>
        <taxon>Stramenopiles</taxon>
        <taxon>Oomycota</taxon>
        <taxon>Peronosporomycetes</taxon>
        <taxon>Pythiales</taxon>
        <taxon>Pythiaceae</taxon>
        <taxon>Pythium</taxon>
    </lineage>
</organism>
<feature type="compositionally biased region" description="Acidic residues" evidence="9">
    <location>
        <begin position="8"/>
        <end position="31"/>
    </location>
</feature>
<comment type="caution">
    <text evidence="11">The sequence shown here is derived from an EMBL/GenBank/DDBJ whole genome shotgun (WGS) entry which is preliminary data.</text>
</comment>
<protein>
    <recommendedName>
        <fullName evidence="10">Nop domain-containing protein</fullName>
    </recommendedName>
</protein>
<name>A0AAD5MEE1_PYTIN</name>
<dbReference type="Pfam" id="PF09785">
    <property type="entry name" value="Prp31_C"/>
    <property type="match status" value="1"/>
</dbReference>
<keyword evidence="12" id="KW-1185">Reference proteome</keyword>
<comment type="similarity">
    <text evidence="2">Belongs to the PRP31 family.</text>
</comment>
<proteinExistence type="inferred from homology"/>
<dbReference type="PANTHER" id="PTHR13904:SF0">
    <property type="entry name" value="U4_U6 SMALL NUCLEAR RIBONUCLEOPROTEIN PRP31"/>
    <property type="match status" value="1"/>
</dbReference>
<evidence type="ECO:0000256" key="1">
    <source>
        <dbReference type="ARBA" id="ARBA00004123"/>
    </source>
</evidence>
<dbReference type="Pfam" id="PF01798">
    <property type="entry name" value="Nop"/>
    <property type="match status" value="1"/>
</dbReference>
<dbReference type="GO" id="GO:0046540">
    <property type="term" value="C:U4/U6 x U5 tri-snRNP complex"/>
    <property type="evidence" value="ECO:0007669"/>
    <property type="project" value="InterPro"/>
</dbReference>
<evidence type="ECO:0000256" key="3">
    <source>
        <dbReference type="ARBA" id="ARBA00022664"/>
    </source>
</evidence>